<proteinExistence type="evidence at transcript level"/>
<dbReference type="PANTHER" id="PTHR47474:SF1">
    <property type="entry name" value="TYROSINE-PROTEIN PHOSPHATASE RLPH2"/>
    <property type="match status" value="1"/>
</dbReference>
<dbReference type="Gene3D" id="3.60.21.10">
    <property type="match status" value="1"/>
</dbReference>
<accession>A9NLU8</accession>
<evidence type="ECO:0000313" key="2">
    <source>
        <dbReference type="EMBL" id="ABK21609.1"/>
    </source>
</evidence>
<sequence length="301" mass="34639">MVLTICIGDVHGYMDKLERVWLNLQHELRESFEDSTVIFLGDYCDRGPDTAKVIDFLVSLPERHPSQKHVFLCGNHDFAFASFLRLLPPPPDSFSLSDTWKEFYKNEEREGWWSGEGYEEMHIQGRRWAGHIRDRYNVKKGMDYKGSIYDAAPTFESYGVAHGDGGLIKAVPEKHKKFLQDLVWVHEEEVDTSDPEMSRTKLIAVHVGLEITKSVEEQLKVLYNRDVTFPRVEALSGRKNVWEIPIELSEKRILLVSGHHGTLHMDKHRLIIDEGGGLEHLPIAALVFPSRRIVRDTDSHI</sequence>
<reference evidence="2" key="1">
    <citation type="journal article" date="2008" name="BMC Genomics">
        <title>A conifer genomics resource of 200,000 spruce (Picea spp.) ESTs and 6,464 high-quality, sequence-finished full-length cDNAs for Sitka spruce (Picea sitchensis).</title>
        <authorList>
            <person name="Ralph S.G."/>
            <person name="Chun H.J."/>
            <person name="Kolosova N."/>
            <person name="Cooper D."/>
            <person name="Oddy C."/>
            <person name="Ritland C.E."/>
            <person name="Kirkpatrick R."/>
            <person name="Moore R."/>
            <person name="Barber S."/>
            <person name="Holt R.A."/>
            <person name="Jones S.J."/>
            <person name="Marra M.A."/>
            <person name="Douglas C.J."/>
            <person name="Ritland K."/>
            <person name="Bohlmann J."/>
        </authorList>
    </citation>
    <scope>NUCLEOTIDE SEQUENCE</scope>
    <source>
        <tissue evidence="2">Green portion of the leader tissue</tissue>
    </source>
</reference>
<dbReference type="EMBL" id="EF082237">
    <property type="protein sequence ID" value="ABK21609.1"/>
    <property type="molecule type" value="mRNA"/>
</dbReference>
<feature type="domain" description="Calcineurin-like phosphoesterase" evidence="1">
    <location>
        <begin position="5"/>
        <end position="115"/>
    </location>
</feature>
<name>A9NLU8_PICSI</name>
<dbReference type="PANTHER" id="PTHR47474">
    <property type="entry name" value="TYROSINE-PROTEIN PHOSPHATASE RLPH2"/>
    <property type="match status" value="1"/>
</dbReference>
<dbReference type="InterPro" id="IPR004843">
    <property type="entry name" value="Calcineurin-like_PHP"/>
</dbReference>
<dbReference type="Pfam" id="PF00149">
    <property type="entry name" value="Metallophos"/>
    <property type="match status" value="1"/>
</dbReference>
<organism evidence="2">
    <name type="scientific">Picea sitchensis</name>
    <name type="common">Sitka spruce</name>
    <name type="synonym">Pinus sitchensis</name>
    <dbReference type="NCBI Taxonomy" id="3332"/>
    <lineage>
        <taxon>Eukaryota</taxon>
        <taxon>Viridiplantae</taxon>
        <taxon>Streptophyta</taxon>
        <taxon>Embryophyta</taxon>
        <taxon>Tracheophyta</taxon>
        <taxon>Spermatophyta</taxon>
        <taxon>Pinopsida</taxon>
        <taxon>Pinidae</taxon>
        <taxon>Conifers I</taxon>
        <taxon>Pinales</taxon>
        <taxon>Pinaceae</taxon>
        <taxon>Picea</taxon>
    </lineage>
</organism>
<dbReference type="AlphaFoldDB" id="A9NLU8"/>
<protein>
    <recommendedName>
        <fullName evidence="1">Calcineurin-like phosphoesterase domain-containing protein</fullName>
    </recommendedName>
</protein>
<evidence type="ECO:0000259" key="1">
    <source>
        <dbReference type="Pfam" id="PF00149"/>
    </source>
</evidence>
<dbReference type="SUPFAM" id="SSF56300">
    <property type="entry name" value="Metallo-dependent phosphatases"/>
    <property type="match status" value="1"/>
</dbReference>
<dbReference type="GO" id="GO:0016787">
    <property type="term" value="F:hydrolase activity"/>
    <property type="evidence" value="ECO:0007669"/>
    <property type="project" value="InterPro"/>
</dbReference>
<dbReference type="InterPro" id="IPR029052">
    <property type="entry name" value="Metallo-depent_PP-like"/>
</dbReference>